<dbReference type="AlphaFoldDB" id="A0A7J6MDE4"/>
<gene>
    <name evidence="4" type="ORF">FOZ61_003531</name>
</gene>
<comment type="caution">
    <text evidence="4">The sequence shown here is derived from an EMBL/GenBank/DDBJ whole genome shotgun (WGS) entry which is preliminary data.</text>
</comment>
<dbReference type="OrthoDB" id="430484at2759"/>
<name>A0A7J6MDE4_PEROL</name>
<protein>
    <recommendedName>
        <fullName evidence="6">WD repeat domain 90</fullName>
    </recommendedName>
</protein>
<evidence type="ECO:0000256" key="3">
    <source>
        <dbReference type="SAM" id="MobiDB-lite"/>
    </source>
</evidence>
<dbReference type="PANTHER" id="PTHR13720">
    <property type="entry name" value="WD-40 REPEAT PROTEIN"/>
    <property type="match status" value="1"/>
</dbReference>
<keyword evidence="2" id="KW-0677">Repeat</keyword>
<feature type="compositionally biased region" description="Acidic residues" evidence="3">
    <location>
        <begin position="864"/>
        <end position="873"/>
    </location>
</feature>
<dbReference type="InterPro" id="IPR050630">
    <property type="entry name" value="WD_repeat_EMAP"/>
</dbReference>
<dbReference type="Proteomes" id="UP000570595">
    <property type="component" value="Unassembled WGS sequence"/>
</dbReference>
<dbReference type="SUPFAM" id="SSF50978">
    <property type="entry name" value="WD40 repeat-like"/>
    <property type="match status" value="1"/>
</dbReference>
<dbReference type="PANTHER" id="PTHR13720:SF33">
    <property type="entry name" value="HELP DOMAIN-CONTAINING PROTEIN"/>
    <property type="match status" value="1"/>
</dbReference>
<dbReference type="InterPro" id="IPR036322">
    <property type="entry name" value="WD40_repeat_dom_sf"/>
</dbReference>
<dbReference type="SUPFAM" id="SSF69322">
    <property type="entry name" value="Tricorn protease domain 2"/>
    <property type="match status" value="1"/>
</dbReference>
<keyword evidence="1" id="KW-0853">WD repeat</keyword>
<dbReference type="EMBL" id="JABAHT010000021">
    <property type="protein sequence ID" value="KAF4669603.1"/>
    <property type="molecule type" value="Genomic_DNA"/>
</dbReference>
<feature type="region of interest" description="Disordered" evidence="3">
    <location>
        <begin position="836"/>
        <end position="873"/>
    </location>
</feature>
<evidence type="ECO:0000313" key="4">
    <source>
        <dbReference type="EMBL" id="KAF4669603.1"/>
    </source>
</evidence>
<sequence length="1101" mass="117180">MPQSSAALELQFILGSGRCSKQTGWASTGGAGGVRRVGDLQYIEDNLVAYSAGDLVIVMNTDTGKQIAYTGHTSLVSALAYGPDVKLMASGQCRKGHSKISDVHVWDPHCFDSQKVLSTPMLRLAYHDAPSISTLCWLSGSSGYLCSVGAGPQKQVMAVWKVGARAPTRRASLVARSRRGGGQKPICTTTCAAAEVVGSLPLFEHEDAYQWAIFGHGRMVKVWTLSRYQPSVRSIRVSFPGSTAPLSTTSTPRTATSAKTSAFLRAAGAQSNIITSLACVERAPYNREKLVAGSGDGVIYFTEGHLCLRSIELETGGDPDAMAVVYLKVLRKRVVALQENGWCTILGDQHQTKSRRVAPPGERLIGASLWRHSLALQTAENPNAGVLDTRFDLLKQDINNQRQLLASAPSTSCTCVAAASGPILVVGCSDGGSLYIYRRLYSARTPSTLACTLTAARLLHGAGGIDSTLSVTCIDAWPNADQMTVESEDARPLVRVAVGYSNGYLVIFDMNNDSRELSAKDITIQYARGLSKSSPLTACHLSPLGGHCAVGCQDGLGYLLTFKGAAPPSDDVSVAESLVANKQTLHGHMCPIDNIMFVVTSPEAPPEQPHAEDRQAIHEMVHGTPVMPTGTGRRLLNPRMLAQQAEEARAELPALCLLTCSSRDNQVALLHTPGSFSAECPQVLELGRAMSMPCNRWRLPSKSSQVCAELNVLTGFKGGRSSSAPGSTIHSVGSTGSTGYRQVRASPDGRLLCLCDRAAGIVEVAVACSGSASPSGIAWIDNGTVAAVAIDGTVSLWRVPGSAPEDQSPVPSLPGKVAKGVPEITEAELREILACNGGTDDGDLDGPPEIEDKENQAPSPDAEAMPEEASDGEAELPSTQHYQWEAEVDPDKDYGCYTWESPQRGMERKAVFEARRARRVTVAGKVGENQRGPSQFPWKEEGFVAGTPSSRFNPSATTTGVSELLSADCDLDDRFGRHFAATAPAQTKLSRGSLVKVKTSVEPGAYVIRISGPSCAEQRIRRVVADLGAQIIRIESPVDSNSVKVPIGFDLSARLKIDVRGIQQHGSIKIMVPRRRAGTVCGYGDKLLIDTAGLPATKPIT</sequence>
<accession>A0A7J6MDE4</accession>
<dbReference type="Gene3D" id="2.130.10.10">
    <property type="entry name" value="YVTN repeat-like/Quinoprotein amine dehydrogenase"/>
    <property type="match status" value="2"/>
</dbReference>
<evidence type="ECO:0008006" key="6">
    <source>
        <dbReference type="Google" id="ProtNLM"/>
    </source>
</evidence>
<evidence type="ECO:0000256" key="1">
    <source>
        <dbReference type="ARBA" id="ARBA00022574"/>
    </source>
</evidence>
<evidence type="ECO:0000313" key="5">
    <source>
        <dbReference type="Proteomes" id="UP000570595"/>
    </source>
</evidence>
<dbReference type="InterPro" id="IPR015943">
    <property type="entry name" value="WD40/YVTN_repeat-like_dom_sf"/>
</dbReference>
<proteinExistence type="predicted"/>
<reference evidence="4 5" key="1">
    <citation type="submission" date="2020-04" db="EMBL/GenBank/DDBJ databases">
        <title>Perkinsus olseni comparative genomics.</title>
        <authorList>
            <person name="Bogema D.R."/>
        </authorList>
    </citation>
    <scope>NUCLEOTIDE SEQUENCE [LARGE SCALE GENOMIC DNA]</scope>
    <source>
        <strain evidence="4">ATCC PRA-179</strain>
    </source>
</reference>
<feature type="compositionally biased region" description="Acidic residues" evidence="3">
    <location>
        <begin position="840"/>
        <end position="852"/>
    </location>
</feature>
<evidence type="ECO:0000256" key="2">
    <source>
        <dbReference type="ARBA" id="ARBA00022737"/>
    </source>
</evidence>
<organism evidence="4 5">
    <name type="scientific">Perkinsus olseni</name>
    <name type="common">Perkinsus atlanticus</name>
    <dbReference type="NCBI Taxonomy" id="32597"/>
    <lineage>
        <taxon>Eukaryota</taxon>
        <taxon>Sar</taxon>
        <taxon>Alveolata</taxon>
        <taxon>Perkinsozoa</taxon>
        <taxon>Perkinsea</taxon>
        <taxon>Perkinsida</taxon>
        <taxon>Perkinsidae</taxon>
        <taxon>Perkinsus</taxon>
    </lineage>
</organism>